<dbReference type="AlphaFoldDB" id="A0A2M6WH19"/>
<dbReference type="EMBL" id="PFBA01000035">
    <property type="protein sequence ID" value="PIT92085.1"/>
    <property type="molecule type" value="Genomic_DNA"/>
</dbReference>
<organism evidence="1 2">
    <name type="scientific">Candidatus Harrisonbacteria bacterium CG10_big_fil_rev_8_21_14_0_10_42_17</name>
    <dbReference type="NCBI Taxonomy" id="1974584"/>
    <lineage>
        <taxon>Bacteria</taxon>
        <taxon>Candidatus Harrisoniibacteriota</taxon>
    </lineage>
</organism>
<name>A0A2M6WH19_9BACT</name>
<evidence type="ECO:0000313" key="1">
    <source>
        <dbReference type="EMBL" id="PIT92085.1"/>
    </source>
</evidence>
<dbReference type="Proteomes" id="UP000228635">
    <property type="component" value="Unassembled WGS sequence"/>
</dbReference>
<gene>
    <name evidence="1" type="ORF">COU08_04505</name>
</gene>
<reference evidence="2" key="1">
    <citation type="submission" date="2017-09" db="EMBL/GenBank/DDBJ databases">
        <title>Depth-based differentiation of microbial function through sediment-hosted aquifers and enrichment of novel symbionts in the deep terrestrial subsurface.</title>
        <authorList>
            <person name="Probst A.J."/>
            <person name="Ladd B."/>
            <person name="Jarett J.K."/>
            <person name="Geller-Mcgrath D.E."/>
            <person name="Sieber C.M.K."/>
            <person name="Emerson J.B."/>
            <person name="Anantharaman K."/>
            <person name="Thomas B.C."/>
            <person name="Malmstrom R."/>
            <person name="Stieglmeier M."/>
            <person name="Klingl A."/>
            <person name="Woyke T."/>
            <person name="Ryan C.M."/>
            <person name="Banfield J.F."/>
        </authorList>
    </citation>
    <scope>NUCLEOTIDE SEQUENCE [LARGE SCALE GENOMIC DNA]</scope>
</reference>
<proteinExistence type="predicted"/>
<accession>A0A2M6WH19</accession>
<evidence type="ECO:0000313" key="2">
    <source>
        <dbReference type="Proteomes" id="UP000228635"/>
    </source>
</evidence>
<protein>
    <submittedName>
        <fullName evidence="1">Uncharacterized protein</fullName>
    </submittedName>
</protein>
<comment type="caution">
    <text evidence="1">The sequence shown here is derived from an EMBL/GenBank/DDBJ whole genome shotgun (WGS) entry which is preliminary data.</text>
</comment>
<sequence length="335" mass="37857">MLFMRDSKHRMILIVVIALAIGVAVSKLTIRDTVSVDKRLARCATYAVNEMLDNPFQRVALLFGNSRIVETDGGNSATIEMFTLFHIPLPGRVVAFCDQAGIPDGSVLVSKTGDTATMYPFGITEDDLPEGWYMRSSQGIDNTYMVLAKDPDIPWPQYELGEFGEFITVEVHEIGDPKPWIENRVDCNDVALNRSCTRNFLNGRLHLAVEHETPAADAQTDYFLDYGRVAIATLYPLDSDRETKTAYARFLHNIVAPLVDTEYSRDVLRKNCAEEIPRELIDDSTTDYENGVVTMYWWDGELQEDVNLSVLYEPETDFAGCSESVKEFLRHLPNY</sequence>